<dbReference type="GO" id="GO:1990432">
    <property type="term" value="P:siRNA 3'-end processing"/>
    <property type="evidence" value="ECO:0007669"/>
    <property type="project" value="TreeGrafter"/>
</dbReference>
<reference evidence="10 11" key="1">
    <citation type="submission" date="2013-11" db="EMBL/GenBank/DDBJ databases">
        <title>Genome sequencing of Stegodyphus mimosarum.</title>
        <authorList>
            <person name="Bechsgaard J."/>
        </authorList>
    </citation>
    <scope>NUCLEOTIDE SEQUENCE [LARGE SCALE GENOMIC DNA]</scope>
</reference>
<dbReference type="Pfam" id="PF04857">
    <property type="entry name" value="CAF1"/>
    <property type="match status" value="1"/>
</dbReference>
<comment type="similarity">
    <text evidence="2">Belongs to the CAF1 family.</text>
</comment>
<feature type="domain" description="R3H" evidence="9">
    <location>
        <begin position="175"/>
        <end position="242"/>
    </location>
</feature>
<dbReference type="PANTHER" id="PTHR15092">
    <property type="entry name" value="POLY A -SPECIFIC RIBONUCLEASE/TARGET OF EGR1, MEMBER 1"/>
    <property type="match status" value="1"/>
</dbReference>
<feature type="compositionally biased region" description="Polar residues" evidence="8">
    <location>
        <begin position="570"/>
        <end position="581"/>
    </location>
</feature>
<dbReference type="InterPro" id="IPR006941">
    <property type="entry name" value="RNase_CAF1"/>
</dbReference>
<evidence type="ECO:0000313" key="10">
    <source>
        <dbReference type="EMBL" id="KFM74655.1"/>
    </source>
</evidence>
<dbReference type="Gene3D" id="3.30.420.10">
    <property type="entry name" value="Ribonuclease H-like superfamily/Ribonuclease H"/>
    <property type="match status" value="2"/>
</dbReference>
<dbReference type="InterPro" id="IPR036397">
    <property type="entry name" value="RNaseH_sf"/>
</dbReference>
<evidence type="ECO:0000256" key="1">
    <source>
        <dbReference type="ARBA" id="ARBA00001663"/>
    </source>
</evidence>
<dbReference type="AlphaFoldDB" id="A0A087UBB6"/>
<evidence type="ECO:0000256" key="3">
    <source>
        <dbReference type="ARBA" id="ARBA00012161"/>
    </source>
</evidence>
<dbReference type="GO" id="GO:0005634">
    <property type="term" value="C:nucleus"/>
    <property type="evidence" value="ECO:0007669"/>
    <property type="project" value="InterPro"/>
</dbReference>
<dbReference type="CDD" id="cd02325">
    <property type="entry name" value="R3H"/>
    <property type="match status" value="1"/>
</dbReference>
<dbReference type="STRING" id="407821.A0A087UBB6"/>
<keyword evidence="5" id="KW-0540">Nuclease</keyword>
<feature type="non-terminal residue" evidence="10">
    <location>
        <position position="597"/>
    </location>
</feature>
<protein>
    <recommendedName>
        <fullName evidence="4">Poly(A)-specific ribonuclease PARN</fullName>
        <ecNumber evidence="3">3.1.13.4</ecNumber>
    </recommendedName>
    <alternativeName>
        <fullName evidence="7">Polyadenylate-specific ribonuclease</fullName>
    </alternativeName>
</protein>
<keyword evidence="6" id="KW-0378">Hydrolase</keyword>
<dbReference type="Gene3D" id="3.30.70.330">
    <property type="match status" value="1"/>
</dbReference>
<dbReference type="PROSITE" id="PS51061">
    <property type="entry name" value="R3H"/>
    <property type="match status" value="1"/>
</dbReference>
<dbReference type="Proteomes" id="UP000054359">
    <property type="component" value="Unassembled WGS sequence"/>
</dbReference>
<comment type="catalytic activity">
    <reaction evidence="1">
        <text>Exonucleolytic cleavage of poly(A) to 5'-AMP.</text>
        <dbReference type="EC" id="3.1.13.4"/>
    </reaction>
</comment>
<evidence type="ECO:0000256" key="7">
    <source>
        <dbReference type="ARBA" id="ARBA00031923"/>
    </source>
</evidence>
<organism evidence="10 11">
    <name type="scientific">Stegodyphus mimosarum</name>
    <name type="common">African social velvet spider</name>
    <dbReference type="NCBI Taxonomy" id="407821"/>
    <lineage>
        <taxon>Eukaryota</taxon>
        <taxon>Metazoa</taxon>
        <taxon>Ecdysozoa</taxon>
        <taxon>Arthropoda</taxon>
        <taxon>Chelicerata</taxon>
        <taxon>Arachnida</taxon>
        <taxon>Araneae</taxon>
        <taxon>Araneomorphae</taxon>
        <taxon>Entelegynae</taxon>
        <taxon>Eresoidea</taxon>
        <taxon>Eresidae</taxon>
        <taxon>Stegodyphus</taxon>
    </lineage>
</organism>
<keyword evidence="6" id="KW-0269">Exonuclease</keyword>
<dbReference type="GO" id="GO:0004535">
    <property type="term" value="F:poly(A)-specific ribonuclease activity"/>
    <property type="evidence" value="ECO:0007669"/>
    <property type="project" value="UniProtKB-EC"/>
</dbReference>
<dbReference type="Pfam" id="PF08675">
    <property type="entry name" value="RNA_bind"/>
    <property type="match status" value="1"/>
</dbReference>
<dbReference type="InterPro" id="IPR012677">
    <property type="entry name" value="Nucleotide-bd_a/b_plait_sf"/>
</dbReference>
<dbReference type="GO" id="GO:0046872">
    <property type="term" value="F:metal ion binding"/>
    <property type="evidence" value="ECO:0007669"/>
    <property type="project" value="InterPro"/>
</dbReference>
<accession>A0A087UBB6</accession>
<gene>
    <name evidence="10" type="ORF">X975_18740</name>
</gene>
<dbReference type="InterPro" id="IPR035979">
    <property type="entry name" value="RBD_domain_sf"/>
</dbReference>
<dbReference type="EC" id="3.1.13.4" evidence="3"/>
<dbReference type="OrthoDB" id="1432093at2759"/>
<evidence type="ECO:0000256" key="2">
    <source>
        <dbReference type="ARBA" id="ARBA00008372"/>
    </source>
</evidence>
<dbReference type="GO" id="GO:1990431">
    <property type="term" value="P:priRNA 3'-end processing"/>
    <property type="evidence" value="ECO:0007669"/>
    <property type="project" value="TreeGrafter"/>
</dbReference>
<dbReference type="GO" id="GO:0000289">
    <property type="term" value="P:nuclear-transcribed mRNA poly(A) tail shortening"/>
    <property type="evidence" value="ECO:0007669"/>
    <property type="project" value="TreeGrafter"/>
</dbReference>
<dbReference type="SUPFAM" id="SSF53098">
    <property type="entry name" value="Ribonuclease H-like"/>
    <property type="match status" value="1"/>
</dbReference>
<dbReference type="InterPro" id="IPR012337">
    <property type="entry name" value="RNaseH-like_sf"/>
</dbReference>
<dbReference type="SUPFAM" id="SSF82708">
    <property type="entry name" value="R3H domain"/>
    <property type="match status" value="1"/>
</dbReference>
<dbReference type="OMA" id="LTTCHED"/>
<dbReference type="GO" id="GO:0003723">
    <property type="term" value="F:RNA binding"/>
    <property type="evidence" value="ECO:0007669"/>
    <property type="project" value="InterPro"/>
</dbReference>
<evidence type="ECO:0000256" key="6">
    <source>
        <dbReference type="ARBA" id="ARBA00022839"/>
    </source>
</evidence>
<name>A0A087UBB6_STEMI</name>
<dbReference type="InterPro" id="IPR051181">
    <property type="entry name" value="CAF1_poly(A)_ribonucleases"/>
</dbReference>
<dbReference type="EMBL" id="KK119088">
    <property type="protein sequence ID" value="KFM74655.1"/>
    <property type="molecule type" value="Genomic_DNA"/>
</dbReference>
<dbReference type="SUPFAM" id="SSF54928">
    <property type="entry name" value="RNA-binding domain, RBD"/>
    <property type="match status" value="1"/>
</dbReference>
<sequence>MDITTKNFPELLPAVKEAIAECTFLAIDTELTGLSTQVTEHAFDTMPERYSKLRENCSKFLIIQFGLSTFKYHPAQKKYTHRDFNFYIFPRPHIRQAPDPKFMCQASSLHFLASHGFDFNKVICEGISYLTPLQEEKIRGYLTNRHKIEKEAIVSFEQKAKTNGQKEVDVPEEHKQFIAEIHEKVDSFISNDSEMVIQLEPCSSYRRKLIYETVQMKHQTGIEMSSSMNADNKRVITIVKTTSEEKLDKLHLKQINDMGDLDVAIGFRKVLDCISESKKLVVGHNMLLDIMHVMDQFFHPLPEDLKEFKQMLRLTFPHILDTKHMASSEKFRSLFETTHLFELFKQLQGKAFDMPKVEAEDGFKGYNIDSKKLHEAGFDAFITGLCYIGLSTKLGMMQNPNVNYIDTSSKLLSPYCNRIFIMRHYDIMSINLSGPDPEPNRDNVFYVSFPEEWKTVDLVELFLPYGNIYVNWLDDVSALVALRSEEHTISAKSALLNRSSRVYRVRTFSDYQAMVKKYDDPKSEAKKSQKLFSNESSGKKRRASGSSECAVSMDLIPEGDENEAEKIDDSVSTSHENNSTSEKTRTRDSGLPSPKRQ</sequence>
<keyword evidence="11" id="KW-1185">Reference proteome</keyword>
<evidence type="ECO:0000313" key="11">
    <source>
        <dbReference type="Proteomes" id="UP000054359"/>
    </source>
</evidence>
<dbReference type="InterPro" id="IPR036867">
    <property type="entry name" value="R3H_dom_sf"/>
</dbReference>
<dbReference type="InterPro" id="IPR001374">
    <property type="entry name" value="R3H_dom"/>
</dbReference>
<evidence type="ECO:0000256" key="8">
    <source>
        <dbReference type="SAM" id="MobiDB-lite"/>
    </source>
</evidence>
<evidence type="ECO:0000259" key="9">
    <source>
        <dbReference type="PROSITE" id="PS51061"/>
    </source>
</evidence>
<feature type="region of interest" description="Disordered" evidence="8">
    <location>
        <begin position="519"/>
        <end position="597"/>
    </location>
</feature>
<evidence type="ECO:0000256" key="4">
    <source>
        <dbReference type="ARBA" id="ARBA00015918"/>
    </source>
</evidence>
<dbReference type="GO" id="GO:0005737">
    <property type="term" value="C:cytoplasm"/>
    <property type="evidence" value="ECO:0007669"/>
    <property type="project" value="InterPro"/>
</dbReference>
<dbReference type="InterPro" id="IPR014789">
    <property type="entry name" value="PolyA-riboNase_RNA-binding"/>
</dbReference>
<proteinExistence type="inferred from homology"/>
<dbReference type="PANTHER" id="PTHR15092:SF44">
    <property type="entry name" value="POLY(A)-SPECIFIC RIBONUCLEASE PARN"/>
    <property type="match status" value="1"/>
</dbReference>
<dbReference type="CDD" id="cd12428">
    <property type="entry name" value="RRM_PARN"/>
    <property type="match status" value="1"/>
</dbReference>
<evidence type="ECO:0000256" key="5">
    <source>
        <dbReference type="ARBA" id="ARBA00022722"/>
    </source>
</evidence>